<dbReference type="GO" id="GO:0047617">
    <property type="term" value="F:fatty acyl-CoA hydrolase activity"/>
    <property type="evidence" value="ECO:0007669"/>
    <property type="project" value="InterPro"/>
</dbReference>
<dbReference type="InterPro" id="IPR003703">
    <property type="entry name" value="Acyl_CoA_thio"/>
</dbReference>
<dbReference type="GO" id="GO:0009062">
    <property type="term" value="P:fatty acid catabolic process"/>
    <property type="evidence" value="ECO:0007669"/>
    <property type="project" value="TreeGrafter"/>
</dbReference>
<keyword evidence="1" id="KW-1185">Reference proteome</keyword>
<dbReference type="WBParaSite" id="Hba_19711">
    <property type="protein sequence ID" value="Hba_19711"/>
    <property type="gene ID" value="Hba_19711"/>
</dbReference>
<accession>A0A1I7XPP9</accession>
<dbReference type="AlphaFoldDB" id="A0A1I7XPP9"/>
<dbReference type="GO" id="GO:0006637">
    <property type="term" value="P:acyl-CoA metabolic process"/>
    <property type="evidence" value="ECO:0007669"/>
    <property type="project" value="InterPro"/>
</dbReference>
<dbReference type="Gene3D" id="3.10.129.10">
    <property type="entry name" value="Hotdog Thioesterase"/>
    <property type="match status" value="1"/>
</dbReference>
<sequence length="52" mass="5668">MCFLTSTLFTSYNSTKAAFGGLIFSQALAAAENTVNEEMKPHSMHSFFIMSG</sequence>
<proteinExistence type="predicted"/>
<evidence type="ECO:0000313" key="1">
    <source>
        <dbReference type="Proteomes" id="UP000095283"/>
    </source>
</evidence>
<dbReference type="PANTHER" id="PTHR11066:SF34">
    <property type="entry name" value="ACYL-COENZYME A THIOESTERASE 8"/>
    <property type="match status" value="1"/>
</dbReference>
<organism evidence="1 2">
    <name type="scientific">Heterorhabditis bacteriophora</name>
    <name type="common">Entomopathogenic nematode worm</name>
    <dbReference type="NCBI Taxonomy" id="37862"/>
    <lineage>
        <taxon>Eukaryota</taxon>
        <taxon>Metazoa</taxon>
        <taxon>Ecdysozoa</taxon>
        <taxon>Nematoda</taxon>
        <taxon>Chromadorea</taxon>
        <taxon>Rhabditida</taxon>
        <taxon>Rhabditina</taxon>
        <taxon>Rhabditomorpha</taxon>
        <taxon>Strongyloidea</taxon>
        <taxon>Heterorhabditidae</taxon>
        <taxon>Heterorhabditis</taxon>
    </lineage>
</organism>
<dbReference type="Proteomes" id="UP000095283">
    <property type="component" value="Unplaced"/>
</dbReference>
<reference evidence="2" key="1">
    <citation type="submission" date="2016-11" db="UniProtKB">
        <authorList>
            <consortium name="WormBaseParasite"/>
        </authorList>
    </citation>
    <scope>IDENTIFICATION</scope>
</reference>
<evidence type="ECO:0000313" key="2">
    <source>
        <dbReference type="WBParaSite" id="Hba_19711"/>
    </source>
</evidence>
<dbReference type="GO" id="GO:0005782">
    <property type="term" value="C:peroxisomal matrix"/>
    <property type="evidence" value="ECO:0007669"/>
    <property type="project" value="TreeGrafter"/>
</dbReference>
<protein>
    <submittedName>
        <fullName evidence="2">Secreted protein</fullName>
    </submittedName>
</protein>
<dbReference type="InterPro" id="IPR029069">
    <property type="entry name" value="HotDog_dom_sf"/>
</dbReference>
<name>A0A1I7XPP9_HETBA</name>
<dbReference type="PANTHER" id="PTHR11066">
    <property type="entry name" value="ACYL-COA THIOESTERASE"/>
    <property type="match status" value="1"/>
</dbReference>
<dbReference type="SUPFAM" id="SSF54637">
    <property type="entry name" value="Thioesterase/thiol ester dehydrase-isomerase"/>
    <property type="match status" value="1"/>
</dbReference>